<name>A0ABW2AMX5_9MICO</name>
<sequence>MPNPTRPRGRPSPYGAPAEPEFAAAVAEGYEPALIACRDLLSRRLDGGVPAREVAALVSVARAVDKAITELREAGQ</sequence>
<gene>
    <name evidence="1" type="ORF">ACFQBT_00655</name>
</gene>
<accession>A0ABW2AMX5</accession>
<comment type="caution">
    <text evidence="1">The sequence shown here is derived from an EMBL/GenBank/DDBJ whole genome shotgun (WGS) entry which is preliminary data.</text>
</comment>
<evidence type="ECO:0000313" key="1">
    <source>
        <dbReference type="EMBL" id="MFC6712442.1"/>
    </source>
</evidence>
<keyword evidence="2" id="KW-1185">Reference proteome</keyword>
<dbReference type="RefSeq" id="WP_377819909.1">
    <property type="nucleotide sequence ID" value="NZ_JBHSWJ010000002.1"/>
</dbReference>
<reference evidence="2" key="1">
    <citation type="journal article" date="2019" name="Int. J. Syst. Evol. Microbiol.">
        <title>The Global Catalogue of Microorganisms (GCM) 10K type strain sequencing project: providing services to taxonomists for standard genome sequencing and annotation.</title>
        <authorList>
            <consortium name="The Broad Institute Genomics Platform"/>
            <consortium name="The Broad Institute Genome Sequencing Center for Infectious Disease"/>
            <person name="Wu L."/>
            <person name="Ma J."/>
        </authorList>
    </citation>
    <scope>NUCLEOTIDE SEQUENCE [LARGE SCALE GENOMIC DNA]</scope>
    <source>
        <strain evidence="2">NBRC 106593</strain>
    </source>
</reference>
<protein>
    <submittedName>
        <fullName evidence="1">Uncharacterized protein</fullName>
    </submittedName>
</protein>
<evidence type="ECO:0000313" key="2">
    <source>
        <dbReference type="Proteomes" id="UP001596356"/>
    </source>
</evidence>
<dbReference type="EMBL" id="JBHSWJ010000002">
    <property type="protein sequence ID" value="MFC6712442.1"/>
    <property type="molecule type" value="Genomic_DNA"/>
</dbReference>
<organism evidence="1 2">
    <name type="scientific">Branchiibius cervicis</name>
    <dbReference type="NCBI Taxonomy" id="908252"/>
    <lineage>
        <taxon>Bacteria</taxon>
        <taxon>Bacillati</taxon>
        <taxon>Actinomycetota</taxon>
        <taxon>Actinomycetes</taxon>
        <taxon>Micrococcales</taxon>
        <taxon>Dermacoccaceae</taxon>
        <taxon>Branchiibius</taxon>
    </lineage>
</organism>
<dbReference type="Proteomes" id="UP001596356">
    <property type="component" value="Unassembled WGS sequence"/>
</dbReference>
<proteinExistence type="predicted"/>